<dbReference type="GO" id="GO:0080120">
    <property type="term" value="P:CAAX-box protein maturation"/>
    <property type="evidence" value="ECO:0007669"/>
    <property type="project" value="UniProtKB-ARBA"/>
</dbReference>
<comment type="caution">
    <text evidence="3">The sequence shown here is derived from an EMBL/GenBank/DDBJ whole genome shotgun (WGS) entry which is preliminary data.</text>
</comment>
<sequence>MPTKPPPDLHKNRYLHQAMRPVHMLVFVAPLLAMFHIRLIGLNTSELLAHRHIGEVLNFFGATGWFLPGLAVVAVLLGQQVVGRHRWRIRPLVPVMMVAESIAWMLPLVALAHLAGRLVASQPVDESIFTTLSLSIGAGIYEEFLFRQVLIGVALLIFVDVFDLPKQTVAIVAMGVAAIAFSLYHPDVWSGREMFSGQLLWTSAVFKAVAGLYLGAVFLLRGYGIVVGAHALYNIYVAFWGA</sequence>
<evidence type="ECO:0000259" key="2">
    <source>
        <dbReference type="Pfam" id="PF02517"/>
    </source>
</evidence>
<protein>
    <recommendedName>
        <fullName evidence="2">CAAX prenyl protease 2/Lysostaphin resistance protein A-like domain-containing protein</fullName>
    </recommendedName>
</protein>
<dbReference type="EMBL" id="LAZR01000289">
    <property type="protein sequence ID" value="KKN76809.1"/>
    <property type="molecule type" value="Genomic_DNA"/>
</dbReference>
<proteinExistence type="predicted"/>
<dbReference type="GO" id="GO:0004175">
    <property type="term" value="F:endopeptidase activity"/>
    <property type="evidence" value="ECO:0007669"/>
    <property type="project" value="UniProtKB-ARBA"/>
</dbReference>
<evidence type="ECO:0000256" key="1">
    <source>
        <dbReference type="SAM" id="Phobius"/>
    </source>
</evidence>
<feature type="transmembrane region" description="Helical" evidence="1">
    <location>
        <begin position="144"/>
        <end position="162"/>
    </location>
</feature>
<keyword evidence="1" id="KW-0812">Transmembrane</keyword>
<feature type="transmembrane region" description="Helical" evidence="1">
    <location>
        <begin position="59"/>
        <end position="79"/>
    </location>
</feature>
<keyword evidence="1" id="KW-1133">Transmembrane helix</keyword>
<keyword evidence="1" id="KW-0472">Membrane</keyword>
<dbReference type="Pfam" id="PF02517">
    <property type="entry name" value="Rce1-like"/>
    <property type="match status" value="1"/>
</dbReference>
<feature type="transmembrane region" description="Helical" evidence="1">
    <location>
        <begin position="91"/>
        <end position="115"/>
    </location>
</feature>
<feature type="transmembrane region" description="Helical" evidence="1">
    <location>
        <begin position="169"/>
        <end position="186"/>
    </location>
</feature>
<accession>A0A0F9TCD6</accession>
<evidence type="ECO:0000313" key="3">
    <source>
        <dbReference type="EMBL" id="KKN76809.1"/>
    </source>
</evidence>
<dbReference type="AlphaFoldDB" id="A0A0F9TCD6"/>
<reference evidence="3" key="1">
    <citation type="journal article" date="2015" name="Nature">
        <title>Complex archaea that bridge the gap between prokaryotes and eukaryotes.</title>
        <authorList>
            <person name="Spang A."/>
            <person name="Saw J.H."/>
            <person name="Jorgensen S.L."/>
            <person name="Zaremba-Niedzwiedzka K."/>
            <person name="Martijn J."/>
            <person name="Lind A.E."/>
            <person name="van Eijk R."/>
            <person name="Schleper C."/>
            <person name="Guy L."/>
            <person name="Ettema T.J."/>
        </authorList>
    </citation>
    <scope>NUCLEOTIDE SEQUENCE</scope>
</reference>
<name>A0A0F9TCD6_9ZZZZ</name>
<dbReference type="InterPro" id="IPR003675">
    <property type="entry name" value="Rce1/LyrA-like_dom"/>
</dbReference>
<feature type="domain" description="CAAX prenyl protease 2/Lysostaphin resistance protein A-like" evidence="2">
    <location>
        <begin position="127"/>
        <end position="235"/>
    </location>
</feature>
<gene>
    <name evidence="3" type="ORF">LCGC14_0366760</name>
</gene>
<feature type="transmembrane region" description="Helical" evidence="1">
    <location>
        <begin position="198"/>
        <end position="220"/>
    </location>
</feature>
<organism evidence="3">
    <name type="scientific">marine sediment metagenome</name>
    <dbReference type="NCBI Taxonomy" id="412755"/>
    <lineage>
        <taxon>unclassified sequences</taxon>
        <taxon>metagenomes</taxon>
        <taxon>ecological metagenomes</taxon>
    </lineage>
</organism>
<feature type="transmembrane region" description="Helical" evidence="1">
    <location>
        <begin position="21"/>
        <end position="39"/>
    </location>
</feature>